<evidence type="ECO:0000313" key="1">
    <source>
        <dbReference type="EMBL" id="QSX76936.1"/>
    </source>
</evidence>
<dbReference type="Pfam" id="PF11528">
    <property type="entry name" value="DUF3224"/>
    <property type="match status" value="1"/>
</dbReference>
<name>A0A974Y376_9GAMM</name>
<dbReference type="AlphaFoldDB" id="A0A974Y376"/>
<dbReference type="Proteomes" id="UP000639274">
    <property type="component" value="Chromosome"/>
</dbReference>
<organism evidence="1 2">
    <name type="scientific">Agrilutibacter solisilvae</name>
    <dbReference type="NCBI Taxonomy" id="2763317"/>
    <lineage>
        <taxon>Bacteria</taxon>
        <taxon>Pseudomonadati</taxon>
        <taxon>Pseudomonadota</taxon>
        <taxon>Gammaproteobacteria</taxon>
        <taxon>Lysobacterales</taxon>
        <taxon>Lysobacteraceae</taxon>
        <taxon>Agrilutibacter</taxon>
    </lineage>
</organism>
<reference evidence="1 2" key="1">
    <citation type="submission" date="2021-03" db="EMBL/GenBank/DDBJ databases">
        <title>Lysobacter sp. nov. isolated from soil of gangwondo yeongwol, south Korea.</title>
        <authorList>
            <person name="Kim K.R."/>
            <person name="Kim K.H."/>
            <person name="Jeon C.O."/>
        </authorList>
    </citation>
    <scope>NUCLEOTIDE SEQUENCE [LARGE SCALE GENOMIC DNA]</scope>
    <source>
        <strain evidence="1 2">R19</strain>
    </source>
</reference>
<dbReference type="Gene3D" id="2.40.350.10">
    <property type="entry name" value="SO1590-like"/>
    <property type="match status" value="1"/>
</dbReference>
<evidence type="ECO:0000313" key="2">
    <source>
        <dbReference type="Proteomes" id="UP000639274"/>
    </source>
</evidence>
<dbReference type="EMBL" id="CP071518">
    <property type="protein sequence ID" value="QSX76936.1"/>
    <property type="molecule type" value="Genomic_DNA"/>
</dbReference>
<gene>
    <name evidence="1" type="ORF">I8J32_008860</name>
</gene>
<proteinExistence type="predicted"/>
<keyword evidence="2" id="KW-1185">Reference proteome</keyword>
<dbReference type="SUPFAM" id="SSF159238">
    <property type="entry name" value="SO1590-like"/>
    <property type="match status" value="1"/>
</dbReference>
<dbReference type="KEGG" id="lsf:I8J32_008860"/>
<protein>
    <submittedName>
        <fullName evidence="1">DUF3224 domain-containing protein</fullName>
    </submittedName>
</protein>
<dbReference type="InterPro" id="IPR023159">
    <property type="entry name" value="SO1590-like_sf"/>
</dbReference>
<dbReference type="RefSeq" id="WP_200610985.1">
    <property type="nucleotide sequence ID" value="NZ_CP071518.1"/>
</dbReference>
<dbReference type="InterPro" id="IPR021607">
    <property type="entry name" value="DUF3224"/>
</dbReference>
<accession>A0A974Y376</accession>
<sequence>MSHQITGAFDVKRTATETIDAGGEATFGRFRFEKRFHGDLDATSVVEMLSAGNPASGSAGYVAVEHVIGTLAGLQGRFMLQHNGVMDGGVGSLDLTVVPATGTDALEGLRGRMKIDIDDAGAHFYTFDYTLPAADVDGETA</sequence>